<keyword evidence="3" id="KW-1185">Reference proteome</keyword>
<organism evidence="2 3">
    <name type="scientific">Novosphingobium clariflavum</name>
    <dbReference type="NCBI Taxonomy" id="2029884"/>
    <lineage>
        <taxon>Bacteria</taxon>
        <taxon>Pseudomonadati</taxon>
        <taxon>Pseudomonadota</taxon>
        <taxon>Alphaproteobacteria</taxon>
        <taxon>Sphingomonadales</taxon>
        <taxon>Sphingomonadaceae</taxon>
        <taxon>Novosphingobium</taxon>
    </lineage>
</organism>
<evidence type="ECO:0000313" key="3">
    <source>
        <dbReference type="Proteomes" id="UP001589858"/>
    </source>
</evidence>
<comment type="caution">
    <text evidence="2">The sequence shown here is derived from an EMBL/GenBank/DDBJ whole genome shotgun (WGS) entry which is preliminary data.</text>
</comment>
<dbReference type="Proteomes" id="UP001589858">
    <property type="component" value="Unassembled WGS sequence"/>
</dbReference>
<evidence type="ECO:0000256" key="1">
    <source>
        <dbReference type="SAM" id="MobiDB-lite"/>
    </source>
</evidence>
<feature type="compositionally biased region" description="Low complexity" evidence="1">
    <location>
        <begin position="159"/>
        <end position="175"/>
    </location>
</feature>
<protein>
    <submittedName>
        <fullName evidence="2">Uncharacterized protein</fullName>
    </submittedName>
</protein>
<dbReference type="EMBL" id="JBHLTM010000050">
    <property type="protein sequence ID" value="MFC0685504.1"/>
    <property type="molecule type" value="Genomic_DNA"/>
</dbReference>
<evidence type="ECO:0000313" key="2">
    <source>
        <dbReference type="EMBL" id="MFC0685504.1"/>
    </source>
</evidence>
<proteinExistence type="predicted"/>
<feature type="compositionally biased region" description="Basic and acidic residues" evidence="1">
    <location>
        <begin position="129"/>
        <end position="141"/>
    </location>
</feature>
<accession>A0ABV6S8C3</accession>
<sequence length="175" mass="19628">MGLLKRTGYWKDVNPVGMIADFRAVWKQAGHNRWRIAAVSAACTFGVFYLMVNQEAKGPHLPPKVTWITVLPEHRSDAEIMASNLDNQKRKEAWAAELARRDKDVREMYKVIGRYSGMDVDKIAREAEADEAARKAAEAKRIGAPKLPEGVTMPKYDEQPAASDTSAQSQTQQQQ</sequence>
<feature type="region of interest" description="Disordered" evidence="1">
    <location>
        <begin position="129"/>
        <end position="175"/>
    </location>
</feature>
<reference evidence="2 3" key="1">
    <citation type="submission" date="2024-09" db="EMBL/GenBank/DDBJ databases">
        <authorList>
            <person name="Sun Q."/>
            <person name="Mori K."/>
        </authorList>
    </citation>
    <scope>NUCLEOTIDE SEQUENCE [LARGE SCALE GENOMIC DNA]</scope>
    <source>
        <strain evidence="2 3">CICC 11035S</strain>
    </source>
</reference>
<gene>
    <name evidence="2" type="ORF">ACFFF8_12935</name>
</gene>
<dbReference type="RefSeq" id="WP_267222404.1">
    <property type="nucleotide sequence ID" value="NZ_JAPCWC010000015.1"/>
</dbReference>
<name>A0ABV6S8C3_9SPHN</name>